<dbReference type="InterPro" id="IPR010870">
    <property type="entry name" value="Porin_O/P"/>
</dbReference>
<feature type="region of interest" description="Disordered" evidence="1">
    <location>
        <begin position="58"/>
        <end position="84"/>
    </location>
</feature>
<dbReference type="AlphaFoldDB" id="A0A3B1B7T0"/>
<dbReference type="EMBL" id="UOFY01000047">
    <property type="protein sequence ID" value="VAX10311.1"/>
    <property type="molecule type" value="Genomic_DNA"/>
</dbReference>
<dbReference type="Pfam" id="PF07396">
    <property type="entry name" value="Porin_O_P"/>
    <property type="match status" value="1"/>
</dbReference>
<proteinExistence type="predicted"/>
<protein>
    <recommendedName>
        <fullName evidence="3">Porin</fullName>
    </recommendedName>
</protein>
<organism evidence="2">
    <name type="scientific">hydrothermal vent metagenome</name>
    <dbReference type="NCBI Taxonomy" id="652676"/>
    <lineage>
        <taxon>unclassified sequences</taxon>
        <taxon>metagenomes</taxon>
        <taxon>ecological metagenomes</taxon>
    </lineage>
</organism>
<evidence type="ECO:0000256" key="1">
    <source>
        <dbReference type="SAM" id="MobiDB-lite"/>
    </source>
</evidence>
<dbReference type="InterPro" id="IPR023614">
    <property type="entry name" value="Porin_dom_sf"/>
</dbReference>
<sequence length="419" mass="45707">MRRSTLSLIIASSLALPGLALADSDSQQKEIDALKAQNKLILERLDATAEILESGSPAITDETSGAHDHGVNNEGTMRDRTFGIHGGKGKTTIGGYGELHYNNLNNKTSGGTDKKEMDFHRFILFMGHEFSDKIRFWSELEVEHAVLKDTADGSNGGEVAIEQAFLEFDLNNDTAARAGIILVPVGMINETHEPPTFYGVERNNVEKYIIPTTWREGGASLVGRFADSFSYDLAIHTGLQTSNSNNYAVRSGRQGVSNAPANDLAATARLNWIGVPGLVIGAAVQQQTDVTQSTDTTAGSATLISAHADWQMSQFRLRALYASWDLSGSGPAAIGADKQQGGYLEPSWKFTPKFGVFARASQWDNRANGSTDTQYDQIDVGFNYWPHEDVVLKFDYQDQSVPTGKNEYDGFNMGVGYQF</sequence>
<accession>A0A3B1B7T0</accession>
<reference evidence="2" key="1">
    <citation type="submission" date="2018-06" db="EMBL/GenBank/DDBJ databases">
        <authorList>
            <person name="Zhirakovskaya E."/>
        </authorList>
    </citation>
    <scope>NUCLEOTIDE SEQUENCE</scope>
</reference>
<dbReference type="Gene3D" id="2.40.160.10">
    <property type="entry name" value="Porin"/>
    <property type="match status" value="1"/>
</dbReference>
<evidence type="ECO:0000313" key="2">
    <source>
        <dbReference type="EMBL" id="VAX10311.1"/>
    </source>
</evidence>
<evidence type="ECO:0008006" key="3">
    <source>
        <dbReference type="Google" id="ProtNLM"/>
    </source>
</evidence>
<dbReference type="SUPFAM" id="SSF56935">
    <property type="entry name" value="Porins"/>
    <property type="match status" value="1"/>
</dbReference>
<gene>
    <name evidence="2" type="ORF">MNBD_GAMMA25-79</name>
</gene>
<name>A0A3B1B7T0_9ZZZZ</name>
<feature type="compositionally biased region" description="Basic and acidic residues" evidence="1">
    <location>
        <begin position="64"/>
        <end position="82"/>
    </location>
</feature>